<accession>A0A420Y0Z5</accession>
<keyword evidence="3" id="KW-1185">Reference proteome</keyword>
<protein>
    <submittedName>
        <fullName evidence="2">Uncharacterized protein</fullName>
    </submittedName>
</protein>
<feature type="region of interest" description="Disordered" evidence="1">
    <location>
        <begin position="159"/>
        <end position="184"/>
    </location>
</feature>
<dbReference type="AlphaFoldDB" id="A0A420Y0Z5"/>
<gene>
    <name evidence="2" type="ORF">DL546_004837</name>
</gene>
<name>A0A420Y0Z5_9PEZI</name>
<comment type="caution">
    <text evidence="2">The sequence shown here is derived from an EMBL/GenBank/DDBJ whole genome shotgun (WGS) entry which is preliminary data.</text>
</comment>
<reference evidence="2 3" key="1">
    <citation type="submission" date="2018-08" db="EMBL/GenBank/DDBJ databases">
        <title>Draft genome of the lignicolous fungus Coniochaeta pulveracea.</title>
        <authorList>
            <person name="Borstlap C.J."/>
            <person name="De Witt R.N."/>
            <person name="Botha A."/>
            <person name="Volschenk H."/>
        </authorList>
    </citation>
    <scope>NUCLEOTIDE SEQUENCE [LARGE SCALE GENOMIC DNA]</scope>
    <source>
        <strain evidence="2 3">CAB683</strain>
    </source>
</reference>
<evidence type="ECO:0000313" key="2">
    <source>
        <dbReference type="EMBL" id="RKU41429.1"/>
    </source>
</evidence>
<sequence>MVNLSWPKCLKRSPPTGPIPTPSNAAAASTATMLSESSIITGRHQATLPFPATITPMRPSCSFDIAHSNIAWTLLDFHCIKSSTYPTAGDYRSALETIRGKLMAAGRYPPELSGIARFIEGAAEEYPGWACNVRAVLKLHLMRWGLSRVMDDLIENVSRTHQEPDSKKGVEHQGEWREAGNEAE</sequence>
<proteinExistence type="predicted"/>
<evidence type="ECO:0000313" key="3">
    <source>
        <dbReference type="Proteomes" id="UP000275385"/>
    </source>
</evidence>
<evidence type="ECO:0000256" key="1">
    <source>
        <dbReference type="SAM" id="MobiDB-lite"/>
    </source>
</evidence>
<dbReference type="Proteomes" id="UP000275385">
    <property type="component" value="Unassembled WGS sequence"/>
</dbReference>
<dbReference type="EMBL" id="QVQW01000075">
    <property type="protein sequence ID" value="RKU41429.1"/>
    <property type="molecule type" value="Genomic_DNA"/>
</dbReference>
<organism evidence="2 3">
    <name type="scientific">Coniochaeta pulveracea</name>
    <dbReference type="NCBI Taxonomy" id="177199"/>
    <lineage>
        <taxon>Eukaryota</taxon>
        <taxon>Fungi</taxon>
        <taxon>Dikarya</taxon>
        <taxon>Ascomycota</taxon>
        <taxon>Pezizomycotina</taxon>
        <taxon>Sordariomycetes</taxon>
        <taxon>Sordariomycetidae</taxon>
        <taxon>Coniochaetales</taxon>
        <taxon>Coniochaetaceae</taxon>
        <taxon>Coniochaeta</taxon>
    </lineage>
</organism>